<dbReference type="GeneID" id="85326512"/>
<evidence type="ECO:0000313" key="1">
    <source>
        <dbReference type="EMBL" id="KAK0701981.1"/>
    </source>
</evidence>
<dbReference type="RefSeq" id="XP_060289645.1">
    <property type="nucleotide sequence ID" value="XM_060443242.1"/>
</dbReference>
<sequence length="68" mass="7067">MGRRGPPATGPGSCCIGRGFLFLAGAAAPTRVLPMSADRAPSRRRQTGSESSRCCWARYRGAAPGLTS</sequence>
<protein>
    <submittedName>
        <fullName evidence="1">Uncharacterized protein</fullName>
    </submittedName>
</protein>
<gene>
    <name evidence="1" type="ORF">B0T26DRAFT_735465</name>
</gene>
<name>A0AA39ZQX7_9PEZI</name>
<dbReference type="AlphaFoldDB" id="A0AA39ZQX7"/>
<accession>A0AA39ZQX7</accession>
<keyword evidence="2" id="KW-1185">Reference proteome</keyword>
<dbReference type="Proteomes" id="UP001172101">
    <property type="component" value="Unassembled WGS sequence"/>
</dbReference>
<organism evidence="1 2">
    <name type="scientific">Lasiosphaeria miniovina</name>
    <dbReference type="NCBI Taxonomy" id="1954250"/>
    <lineage>
        <taxon>Eukaryota</taxon>
        <taxon>Fungi</taxon>
        <taxon>Dikarya</taxon>
        <taxon>Ascomycota</taxon>
        <taxon>Pezizomycotina</taxon>
        <taxon>Sordariomycetes</taxon>
        <taxon>Sordariomycetidae</taxon>
        <taxon>Sordariales</taxon>
        <taxon>Lasiosphaeriaceae</taxon>
        <taxon>Lasiosphaeria</taxon>
    </lineage>
</organism>
<dbReference type="EMBL" id="JAUIRO010000009">
    <property type="protein sequence ID" value="KAK0701981.1"/>
    <property type="molecule type" value="Genomic_DNA"/>
</dbReference>
<evidence type="ECO:0000313" key="2">
    <source>
        <dbReference type="Proteomes" id="UP001172101"/>
    </source>
</evidence>
<reference evidence="1" key="1">
    <citation type="submission" date="2023-06" db="EMBL/GenBank/DDBJ databases">
        <title>Genome-scale phylogeny and comparative genomics of the fungal order Sordariales.</title>
        <authorList>
            <consortium name="Lawrence Berkeley National Laboratory"/>
            <person name="Hensen N."/>
            <person name="Bonometti L."/>
            <person name="Westerberg I."/>
            <person name="Brannstrom I.O."/>
            <person name="Guillou S."/>
            <person name="Cros-Aarteil S."/>
            <person name="Calhoun S."/>
            <person name="Haridas S."/>
            <person name="Kuo A."/>
            <person name="Mondo S."/>
            <person name="Pangilinan J."/>
            <person name="Riley R."/>
            <person name="LaButti K."/>
            <person name="Andreopoulos B."/>
            <person name="Lipzen A."/>
            <person name="Chen C."/>
            <person name="Yanf M."/>
            <person name="Daum C."/>
            <person name="Ng V."/>
            <person name="Clum A."/>
            <person name="Steindorff A."/>
            <person name="Ohm R."/>
            <person name="Martin F."/>
            <person name="Silar P."/>
            <person name="Natvig D."/>
            <person name="Lalanne C."/>
            <person name="Gautier V."/>
            <person name="Ament-velasquez S.L."/>
            <person name="Kruys A."/>
            <person name="Hutchinson M.I."/>
            <person name="Powell A.J."/>
            <person name="Barry K."/>
            <person name="Miller A.N."/>
            <person name="Grigoriev I.V."/>
            <person name="Debuchy R."/>
            <person name="Gladieux P."/>
            <person name="Thoren M.H."/>
            <person name="Johannesson H."/>
        </authorList>
    </citation>
    <scope>NUCLEOTIDE SEQUENCE</scope>
    <source>
        <strain evidence="1">SMH2392-1A</strain>
    </source>
</reference>
<proteinExistence type="predicted"/>
<comment type="caution">
    <text evidence="1">The sequence shown here is derived from an EMBL/GenBank/DDBJ whole genome shotgun (WGS) entry which is preliminary data.</text>
</comment>